<proteinExistence type="predicted"/>
<dbReference type="AlphaFoldDB" id="A0A426YUJ5"/>
<dbReference type="Proteomes" id="UP000287651">
    <property type="component" value="Unassembled WGS sequence"/>
</dbReference>
<gene>
    <name evidence="1" type="ORF">B296_00019783</name>
</gene>
<evidence type="ECO:0000313" key="1">
    <source>
        <dbReference type="EMBL" id="RRT55413.1"/>
    </source>
</evidence>
<accession>A0A426YUJ5</accession>
<sequence length="110" mass="11285">MTGYLTRGSSNGLGKLPSRLAQAVAEGPITAPHSPGTHLGWVVGIGYSAKIEVEASEALEVLEVGLAPRAGPMVEGLLLNGSHEILHEGLVRVGDARCGPSDGQVSSVEF</sequence>
<organism evidence="1 2">
    <name type="scientific">Ensete ventricosum</name>
    <name type="common">Abyssinian banana</name>
    <name type="synonym">Musa ensete</name>
    <dbReference type="NCBI Taxonomy" id="4639"/>
    <lineage>
        <taxon>Eukaryota</taxon>
        <taxon>Viridiplantae</taxon>
        <taxon>Streptophyta</taxon>
        <taxon>Embryophyta</taxon>
        <taxon>Tracheophyta</taxon>
        <taxon>Spermatophyta</taxon>
        <taxon>Magnoliopsida</taxon>
        <taxon>Liliopsida</taxon>
        <taxon>Zingiberales</taxon>
        <taxon>Musaceae</taxon>
        <taxon>Ensete</taxon>
    </lineage>
</organism>
<reference evidence="1 2" key="1">
    <citation type="journal article" date="2014" name="Agronomy (Basel)">
        <title>A Draft Genome Sequence for Ensete ventricosum, the Drought-Tolerant Tree Against Hunger.</title>
        <authorList>
            <person name="Harrison J."/>
            <person name="Moore K.A."/>
            <person name="Paszkiewicz K."/>
            <person name="Jones T."/>
            <person name="Grant M."/>
            <person name="Ambacheew D."/>
            <person name="Muzemil S."/>
            <person name="Studholme D.J."/>
        </authorList>
    </citation>
    <scope>NUCLEOTIDE SEQUENCE [LARGE SCALE GENOMIC DNA]</scope>
</reference>
<name>A0A426YUJ5_ENSVE</name>
<dbReference type="EMBL" id="AMZH03010101">
    <property type="protein sequence ID" value="RRT55413.1"/>
    <property type="molecule type" value="Genomic_DNA"/>
</dbReference>
<protein>
    <submittedName>
        <fullName evidence="1">Uncharacterized protein</fullName>
    </submittedName>
</protein>
<evidence type="ECO:0000313" key="2">
    <source>
        <dbReference type="Proteomes" id="UP000287651"/>
    </source>
</evidence>
<comment type="caution">
    <text evidence="1">The sequence shown here is derived from an EMBL/GenBank/DDBJ whole genome shotgun (WGS) entry which is preliminary data.</text>
</comment>